<dbReference type="AlphaFoldDB" id="E1Y937"/>
<sequence>MLKTKGLEYEIQGDGEPVLLIHGSILADAFLPLTNEAILADRYKLIRYHRRGFAGSDPLKGAFSIEEQAQDALALLNVLGIQRAHVIGHSYGAVTALQLACQAPSVVHSLVLLEPPKTTEEPESMEEFEPLIEQFSSGDVIGAVDTFMAMVGGPEWRSEVQRTVPGGPEQAEKDAATFFDIEFPALGEWILDKDKASRISHPVLYLLGTESDPMFEKAKQAFKSIVTHTEEVLLPGINHLFMIRNPNHVAQPIADFLARHHQTPAANRRFPTREHYNRNRSPRYNAPAGK</sequence>
<protein>
    <recommendedName>
        <fullName evidence="2">AB hydrolase-1 domain-containing protein</fullName>
    </recommendedName>
</protein>
<dbReference type="SUPFAM" id="SSF53474">
    <property type="entry name" value="alpha/beta-Hydrolases"/>
    <property type="match status" value="1"/>
</dbReference>
<dbReference type="InterPro" id="IPR029058">
    <property type="entry name" value="AB_hydrolase_fold"/>
</dbReference>
<dbReference type="PANTHER" id="PTHR43798">
    <property type="entry name" value="MONOACYLGLYCEROL LIPASE"/>
    <property type="match status" value="1"/>
</dbReference>
<feature type="region of interest" description="Disordered" evidence="1">
    <location>
        <begin position="264"/>
        <end position="290"/>
    </location>
</feature>
<feature type="domain" description="AB hydrolase-1" evidence="2">
    <location>
        <begin position="17"/>
        <end position="162"/>
    </location>
</feature>
<organism evidence="3">
    <name type="scientific">uncultured Desulfobacterium sp</name>
    <dbReference type="NCBI Taxonomy" id="201089"/>
    <lineage>
        <taxon>Bacteria</taxon>
        <taxon>Pseudomonadati</taxon>
        <taxon>Thermodesulfobacteriota</taxon>
        <taxon>Desulfobacteria</taxon>
        <taxon>Desulfobacterales</taxon>
        <taxon>Desulfobacteriaceae</taxon>
        <taxon>Desulfobacterium</taxon>
        <taxon>environmental samples</taxon>
    </lineage>
</organism>
<dbReference type="Pfam" id="PF00561">
    <property type="entry name" value="Abhydrolase_1"/>
    <property type="match status" value="1"/>
</dbReference>
<reference evidence="3" key="1">
    <citation type="journal article" date="2011" name="Environ. Microbiol.">
        <title>Genomic insights into the metabolic potential of the polycyclic aromatic hydrocarbon degrading sulfate-reducing Deltaproteobacterium N47.</title>
        <authorList>
            <person name="Bergmann F."/>
            <person name="Selesi D."/>
            <person name="Weinmaier T."/>
            <person name="Tischler P."/>
            <person name="Rattei T."/>
            <person name="Meckenstock R.U."/>
        </authorList>
    </citation>
    <scope>NUCLEOTIDE SEQUENCE</scope>
</reference>
<accession>E1Y937</accession>
<dbReference type="EMBL" id="FR695864">
    <property type="protein sequence ID" value="CBX27081.1"/>
    <property type="molecule type" value="Genomic_DNA"/>
</dbReference>
<evidence type="ECO:0000313" key="3">
    <source>
        <dbReference type="EMBL" id="CBX27081.1"/>
    </source>
</evidence>
<evidence type="ECO:0000259" key="2">
    <source>
        <dbReference type="Pfam" id="PF00561"/>
    </source>
</evidence>
<gene>
    <name evidence="3" type="ORF">N47_A11100</name>
</gene>
<name>E1Y937_9BACT</name>
<dbReference type="InterPro" id="IPR050266">
    <property type="entry name" value="AB_hydrolase_sf"/>
</dbReference>
<proteinExistence type="predicted"/>
<dbReference type="InterPro" id="IPR000073">
    <property type="entry name" value="AB_hydrolase_1"/>
</dbReference>
<dbReference type="Gene3D" id="3.40.50.1820">
    <property type="entry name" value="alpha/beta hydrolase"/>
    <property type="match status" value="1"/>
</dbReference>
<evidence type="ECO:0000256" key="1">
    <source>
        <dbReference type="SAM" id="MobiDB-lite"/>
    </source>
</evidence>